<dbReference type="InterPro" id="IPR033470">
    <property type="entry name" value="FakA-like_C"/>
</dbReference>
<dbReference type="InterPro" id="IPR048394">
    <property type="entry name" value="FakA-like_M"/>
</dbReference>
<dbReference type="InterPro" id="IPR050270">
    <property type="entry name" value="DegV_domain_contain"/>
</dbReference>
<evidence type="ECO:0000259" key="2">
    <source>
        <dbReference type="PROSITE" id="PS51480"/>
    </source>
</evidence>
<dbReference type="GO" id="GO:0006071">
    <property type="term" value="P:glycerol metabolic process"/>
    <property type="evidence" value="ECO:0007669"/>
    <property type="project" value="InterPro"/>
</dbReference>
<dbReference type="PROSITE" id="PS51482">
    <property type="entry name" value="DEGV"/>
    <property type="match status" value="1"/>
</dbReference>
<protein>
    <submittedName>
        <fullName evidence="3">Dihydroxyacetone kinase</fullName>
    </submittedName>
</protein>
<dbReference type="SMART" id="SM01120">
    <property type="entry name" value="Dak2"/>
    <property type="match status" value="1"/>
</dbReference>
<dbReference type="GO" id="GO:0008289">
    <property type="term" value="F:lipid binding"/>
    <property type="evidence" value="ECO:0007669"/>
    <property type="project" value="UniProtKB-KW"/>
</dbReference>
<gene>
    <name evidence="3" type="ORF">GCM10011487_06280</name>
</gene>
<proteinExistence type="predicted"/>
<dbReference type="Gene3D" id="1.25.40.340">
    <property type="match status" value="1"/>
</dbReference>
<dbReference type="SUPFAM" id="SSF101473">
    <property type="entry name" value="DhaL-like"/>
    <property type="match status" value="1"/>
</dbReference>
<evidence type="ECO:0000256" key="1">
    <source>
        <dbReference type="ARBA" id="ARBA00023121"/>
    </source>
</evidence>
<organism evidence="3 4">
    <name type="scientific">Steroidobacter agaridevorans</name>
    <dbReference type="NCBI Taxonomy" id="2695856"/>
    <lineage>
        <taxon>Bacteria</taxon>
        <taxon>Pseudomonadati</taxon>
        <taxon>Pseudomonadota</taxon>
        <taxon>Gammaproteobacteria</taxon>
        <taxon>Steroidobacterales</taxon>
        <taxon>Steroidobacteraceae</taxon>
        <taxon>Steroidobacter</taxon>
    </lineage>
</organism>
<dbReference type="NCBIfam" id="TIGR00762">
    <property type="entry name" value="DegV"/>
    <property type="match status" value="1"/>
</dbReference>
<keyword evidence="3" id="KW-0808">Transferase</keyword>
<feature type="domain" description="DhaL" evidence="2">
    <location>
        <begin position="11"/>
        <end position="204"/>
    </location>
</feature>
<dbReference type="Pfam" id="PF21645">
    <property type="entry name" value="FakA-like_M"/>
    <property type="match status" value="1"/>
</dbReference>
<keyword evidence="1" id="KW-0446">Lipid-binding</keyword>
<dbReference type="InterPro" id="IPR036117">
    <property type="entry name" value="DhaL_dom_sf"/>
</dbReference>
<evidence type="ECO:0000313" key="3">
    <source>
        <dbReference type="EMBL" id="GFE78628.1"/>
    </source>
</evidence>
<dbReference type="SUPFAM" id="SSF82549">
    <property type="entry name" value="DAK1/DegV-like"/>
    <property type="match status" value="1"/>
</dbReference>
<dbReference type="AlphaFoldDB" id="A0A829Y6T0"/>
<sequence>MPAPVLELNGARLSRLLRAGIQRLIADQEHLNRINVFPVPDGDTGTNMALTMSAVLASLRRGADDHAGATLTRAADAALDGARGNSGAILAQFFLGMGDSAASHAALSTSQFATAVTTGAIYARDSLAEPREGTVLTVITDFATETARLAATGLHDYLSLFSQALKKARTSLQRTSDQLEALRIARVVDAGAQGFVDLLEGMTDHLHRDVDAEPADVSVTAADHETTGETHDLSHRFCTECTITSANIDRRKLREHLAALGSSLVLAGTNRKSKVHIHVNDPAEVFRIASLFGAVSGQKADDMQRQQQAAHDELRRVAVVTDSVADIPDDVLDELGIHVVPLRIQFGEQSYLDKVGLSPEEFLAELVLNPVHPKTSQPPAGDFRRQFEFLGSHFEAVVSISVTAKVSGTYNAAQSAADRVQSSSAIEVLDSGNASIGQGLLAIYAAELAAKGFDASHIVTAVRKMIPLTRTYALIGSLDYAVRGGRVKPAVRSIANMLGLSPVLASHPDGRIAPAGMLFGRRNRRDKLVRFITRRMKSSQPYRVGIGHANAATEAHDLLDRLRRAHPRIESAFVMPVGSTLTAHGGPGTLVVGIQPS</sequence>
<dbReference type="Proteomes" id="UP000445000">
    <property type="component" value="Unassembled WGS sequence"/>
</dbReference>
<dbReference type="InterPro" id="IPR004007">
    <property type="entry name" value="DhaL_dom"/>
</dbReference>
<comment type="caution">
    <text evidence="3">The sequence shown here is derived from an EMBL/GenBank/DDBJ whole genome shotgun (WGS) entry which is preliminary data.</text>
</comment>
<dbReference type="RefSeq" id="WP_161810503.1">
    <property type="nucleotide sequence ID" value="NZ_BLJN01000001.1"/>
</dbReference>
<dbReference type="PROSITE" id="PS51480">
    <property type="entry name" value="DHAL"/>
    <property type="match status" value="1"/>
</dbReference>
<dbReference type="InterPro" id="IPR003797">
    <property type="entry name" value="DegV"/>
</dbReference>
<keyword evidence="4" id="KW-1185">Reference proteome</keyword>
<name>A0A829Y6T0_9GAMM</name>
<reference evidence="4" key="1">
    <citation type="submission" date="2020-01" db="EMBL/GenBank/DDBJ databases">
        <title>'Steroidobacter agaridevorans' sp. nov., agar-degrading bacteria isolated from rhizosphere soils.</title>
        <authorList>
            <person name="Ikenaga M."/>
            <person name="Kataoka M."/>
            <person name="Murouchi A."/>
            <person name="Katsuragi S."/>
            <person name="Sakai M."/>
        </authorList>
    </citation>
    <scope>NUCLEOTIDE SEQUENCE [LARGE SCALE GENOMIC DNA]</scope>
    <source>
        <strain evidence="4">YU21-B</strain>
    </source>
</reference>
<dbReference type="Pfam" id="PF02645">
    <property type="entry name" value="DegV"/>
    <property type="match status" value="1"/>
</dbReference>
<accession>A0A829Y6T0</accession>
<dbReference type="PANTHER" id="PTHR33434:SF2">
    <property type="entry name" value="FATTY ACID-BINDING PROTEIN TM_1468"/>
    <property type="match status" value="1"/>
</dbReference>
<dbReference type="GO" id="GO:0004371">
    <property type="term" value="F:glycerone kinase activity"/>
    <property type="evidence" value="ECO:0007669"/>
    <property type="project" value="InterPro"/>
</dbReference>
<dbReference type="SMART" id="SM01121">
    <property type="entry name" value="Dak1_2"/>
    <property type="match status" value="1"/>
</dbReference>
<dbReference type="Gene3D" id="3.40.50.10170">
    <property type="match status" value="1"/>
</dbReference>
<dbReference type="Gene3D" id="3.30.1180.10">
    <property type="match status" value="1"/>
</dbReference>
<dbReference type="PANTHER" id="PTHR33434">
    <property type="entry name" value="DEGV DOMAIN-CONTAINING PROTEIN DR_1986-RELATED"/>
    <property type="match status" value="1"/>
</dbReference>
<dbReference type="Pfam" id="PF02734">
    <property type="entry name" value="Dak2"/>
    <property type="match status" value="1"/>
</dbReference>
<dbReference type="InterPro" id="IPR043168">
    <property type="entry name" value="DegV_C"/>
</dbReference>
<evidence type="ECO:0000313" key="4">
    <source>
        <dbReference type="Proteomes" id="UP000445000"/>
    </source>
</evidence>
<dbReference type="EMBL" id="BLJN01000001">
    <property type="protein sequence ID" value="GFE78628.1"/>
    <property type="molecule type" value="Genomic_DNA"/>
</dbReference>
<keyword evidence="3" id="KW-0418">Kinase</keyword>